<proteinExistence type="predicted"/>
<dbReference type="EMBL" id="AJWZ01007741">
    <property type="protein sequence ID" value="EKC56065.1"/>
    <property type="molecule type" value="Genomic_DNA"/>
</dbReference>
<evidence type="ECO:0000313" key="1">
    <source>
        <dbReference type="EMBL" id="EKC56065.1"/>
    </source>
</evidence>
<sequence length="95" mass="11113">MKLPNGYGSVYKLSGNRRNPWVACVTIGYNKETRNQERRVIGYFPNKPKALNALADYNQNPFDVDSARRTFSEIYELWYKEFITEDTNPNTKKTV</sequence>
<protein>
    <submittedName>
        <fullName evidence="1">Integrase family protein</fullName>
    </submittedName>
</protein>
<comment type="caution">
    <text evidence="1">The sequence shown here is derived from an EMBL/GenBank/DDBJ whole genome shotgun (WGS) entry which is preliminary data.</text>
</comment>
<dbReference type="AlphaFoldDB" id="K1SQH7"/>
<organism evidence="1">
    <name type="scientific">human gut metagenome</name>
    <dbReference type="NCBI Taxonomy" id="408170"/>
    <lineage>
        <taxon>unclassified sequences</taxon>
        <taxon>metagenomes</taxon>
        <taxon>organismal metagenomes</taxon>
    </lineage>
</organism>
<accession>K1SQH7</accession>
<name>K1SQH7_9ZZZZ</name>
<reference evidence="1" key="1">
    <citation type="journal article" date="2013" name="Environ. Microbiol.">
        <title>Microbiota from the distal guts of lean and obese adolescents exhibit partial functional redundancy besides clear differences in community structure.</title>
        <authorList>
            <person name="Ferrer M."/>
            <person name="Ruiz A."/>
            <person name="Lanza F."/>
            <person name="Haange S.B."/>
            <person name="Oberbach A."/>
            <person name="Till H."/>
            <person name="Bargiela R."/>
            <person name="Campoy C."/>
            <person name="Segura M.T."/>
            <person name="Richter M."/>
            <person name="von Bergen M."/>
            <person name="Seifert J."/>
            <person name="Suarez A."/>
        </authorList>
    </citation>
    <scope>NUCLEOTIDE SEQUENCE</scope>
</reference>
<gene>
    <name evidence="1" type="ORF">OBE_11254</name>
</gene>